<dbReference type="EMBL" id="JAAXLS010000017">
    <property type="protein sequence ID" value="NKQ55763.1"/>
    <property type="molecule type" value="Genomic_DNA"/>
</dbReference>
<evidence type="ECO:0000313" key="3">
    <source>
        <dbReference type="Proteomes" id="UP000715441"/>
    </source>
</evidence>
<dbReference type="PROSITE" id="PS51318">
    <property type="entry name" value="TAT"/>
    <property type="match status" value="1"/>
</dbReference>
<keyword evidence="1" id="KW-0732">Signal</keyword>
<evidence type="ECO:0000313" key="2">
    <source>
        <dbReference type="EMBL" id="NKQ55763.1"/>
    </source>
</evidence>
<dbReference type="InterPro" id="IPR015943">
    <property type="entry name" value="WD40/YVTN_repeat-like_dom_sf"/>
</dbReference>
<sequence length="321" mass="32103">MPSELGFGQEGAVIVNRRGLFVLVAGLGLASAAPASASPKASAVEVCRGPGAVVVNSATGGVYVAGDDGTLTILNERDVQVGQAGNVAVDESTGRVYVTNRGAGTVAVLEANGDPRSMVPCGPGATAPAVDAETGKLYVGSASAGCVAVVDTVASVVDAVLSSPVRGFEAMCVNPGPQVGYLTSPATNTVEVLDLASGKFTASVPVGKAPTGLAVHEASNTVYVANSGIHHLSVVDGDSRTERATILLRSEASSVAVHQASHTVYTNGGPDGIVKIDGATGAITGELSLGINPGQVAVHQRTGTVYVTDPVHDLLHVITDF</sequence>
<feature type="chain" id="PRO_5047308230" description="YncE family protein" evidence="1">
    <location>
        <begin position="38"/>
        <end position="321"/>
    </location>
</feature>
<dbReference type="Proteomes" id="UP000715441">
    <property type="component" value="Unassembled WGS sequence"/>
</dbReference>
<accession>A0ABX1J7Q5</accession>
<dbReference type="InterPro" id="IPR011044">
    <property type="entry name" value="Quino_amine_DH_bsu"/>
</dbReference>
<evidence type="ECO:0000256" key="1">
    <source>
        <dbReference type="SAM" id="SignalP"/>
    </source>
</evidence>
<dbReference type="Gene3D" id="2.130.10.10">
    <property type="entry name" value="YVTN repeat-like/Quinoprotein amine dehydrogenase"/>
    <property type="match status" value="2"/>
</dbReference>
<dbReference type="InterPro" id="IPR051200">
    <property type="entry name" value="Host-pathogen_enzymatic-act"/>
</dbReference>
<proteinExistence type="predicted"/>
<keyword evidence="3" id="KW-1185">Reference proteome</keyword>
<evidence type="ECO:0008006" key="4">
    <source>
        <dbReference type="Google" id="ProtNLM"/>
    </source>
</evidence>
<gene>
    <name evidence="2" type="ORF">HFP15_23065</name>
</gene>
<dbReference type="PANTHER" id="PTHR47197:SF3">
    <property type="entry name" value="DIHYDRO-HEME D1 DEHYDROGENASE"/>
    <property type="match status" value="1"/>
</dbReference>
<reference evidence="2 3" key="1">
    <citation type="submission" date="2020-04" db="EMBL/GenBank/DDBJ databases">
        <title>Novel species.</title>
        <authorList>
            <person name="Teo W.F.A."/>
            <person name="Lipun K."/>
            <person name="Srisuk N."/>
            <person name="Duangmal K."/>
        </authorList>
    </citation>
    <scope>NUCLEOTIDE SEQUENCE [LARGE SCALE GENOMIC DNA]</scope>
    <source>
        <strain evidence="2 3">K13G38</strain>
    </source>
</reference>
<protein>
    <recommendedName>
        <fullName evidence="4">YncE family protein</fullName>
    </recommendedName>
</protein>
<organism evidence="2 3">
    <name type="scientific">Amycolatopsis acididurans</name>
    <dbReference type="NCBI Taxonomy" id="2724524"/>
    <lineage>
        <taxon>Bacteria</taxon>
        <taxon>Bacillati</taxon>
        <taxon>Actinomycetota</taxon>
        <taxon>Actinomycetes</taxon>
        <taxon>Pseudonocardiales</taxon>
        <taxon>Pseudonocardiaceae</taxon>
        <taxon>Amycolatopsis</taxon>
    </lineage>
</organism>
<comment type="caution">
    <text evidence="2">The sequence shown here is derived from an EMBL/GenBank/DDBJ whole genome shotgun (WGS) entry which is preliminary data.</text>
</comment>
<dbReference type="SUPFAM" id="SSF50969">
    <property type="entry name" value="YVTN repeat-like/Quinoprotein amine dehydrogenase"/>
    <property type="match status" value="1"/>
</dbReference>
<dbReference type="InterPro" id="IPR006311">
    <property type="entry name" value="TAT_signal"/>
</dbReference>
<name>A0ABX1J7Q5_9PSEU</name>
<feature type="signal peptide" evidence="1">
    <location>
        <begin position="1"/>
        <end position="37"/>
    </location>
</feature>
<dbReference type="PANTHER" id="PTHR47197">
    <property type="entry name" value="PROTEIN NIRF"/>
    <property type="match status" value="1"/>
</dbReference>